<dbReference type="Pfam" id="PF13411">
    <property type="entry name" value="MerR_1"/>
    <property type="match status" value="1"/>
</dbReference>
<dbReference type="InterPro" id="IPR047057">
    <property type="entry name" value="MerR_fam"/>
</dbReference>
<dbReference type="OrthoDB" id="9773308at2"/>
<dbReference type="EMBL" id="SPPD01000013">
    <property type="protein sequence ID" value="TFU97291.1"/>
    <property type="molecule type" value="Genomic_DNA"/>
</dbReference>
<keyword evidence="5" id="KW-0175">Coiled coil</keyword>
<sequence>MKKILRIGEFSNINNISIRTLRFYDQIGLLHPYQINPETNYRYYHLNQSSIVDAIQYLRQLDFSLEDIKDILSDKSSPHLHQLIEERYQELLREKEALEHRIAEIDAFRSGALLYTERKTSKVLEIAEMPERTIWTFDLPQNIYQMTKEEYELHLRYLKQEIFSYNPFYEHFGKVGSLMQAEDFRQQRWISTQFALLHNPYLQSPSVKEVTLEAGPYAVSYCTSFEEEVERLPLFFKLLQEKGLKPVGPYICEVIHEQPNLSEQERDMFIKMQVAIKT</sequence>
<reference evidence="7 8" key="1">
    <citation type="submission" date="2019-03" db="EMBL/GenBank/DDBJ databases">
        <title>Diversity of the mouse oral microbiome.</title>
        <authorList>
            <person name="Joseph S."/>
            <person name="Aduse-Opoku J."/>
            <person name="Curtis M."/>
            <person name="Wade W."/>
            <person name="Hashim A."/>
        </authorList>
    </citation>
    <scope>NUCLEOTIDE SEQUENCE [LARGE SCALE GENOMIC DNA]</scope>
    <source>
        <strain evidence="7 8">WM131</strain>
    </source>
</reference>
<dbReference type="Gene3D" id="1.10.1660.10">
    <property type="match status" value="1"/>
</dbReference>
<dbReference type="GO" id="GO:0003700">
    <property type="term" value="F:DNA-binding transcription factor activity"/>
    <property type="evidence" value="ECO:0007669"/>
    <property type="project" value="InterPro"/>
</dbReference>
<keyword evidence="3" id="KW-0238">DNA-binding</keyword>
<dbReference type="PANTHER" id="PTHR30204:SF69">
    <property type="entry name" value="MERR-FAMILY TRANSCRIPTIONAL REGULATOR"/>
    <property type="match status" value="1"/>
</dbReference>
<evidence type="ECO:0000313" key="7">
    <source>
        <dbReference type="EMBL" id="TFU97291.1"/>
    </source>
</evidence>
<dbReference type="InterPro" id="IPR000551">
    <property type="entry name" value="MerR-type_HTH_dom"/>
</dbReference>
<dbReference type="GO" id="GO:0003677">
    <property type="term" value="F:DNA binding"/>
    <property type="evidence" value="ECO:0007669"/>
    <property type="project" value="UniProtKB-KW"/>
</dbReference>
<accession>A0A4Y9J9T5</accession>
<evidence type="ECO:0000256" key="4">
    <source>
        <dbReference type="ARBA" id="ARBA00023163"/>
    </source>
</evidence>
<organism evidence="7 8">
    <name type="scientific">Streptococcus cuniculi</name>
    <dbReference type="NCBI Taxonomy" id="1432788"/>
    <lineage>
        <taxon>Bacteria</taxon>
        <taxon>Bacillati</taxon>
        <taxon>Bacillota</taxon>
        <taxon>Bacilli</taxon>
        <taxon>Lactobacillales</taxon>
        <taxon>Streptococcaceae</taxon>
        <taxon>Streptococcus</taxon>
    </lineage>
</organism>
<keyword evidence="1" id="KW-0678">Repressor</keyword>
<keyword evidence="4" id="KW-0804">Transcription</keyword>
<dbReference type="PROSITE" id="PS50937">
    <property type="entry name" value="HTH_MERR_2"/>
    <property type="match status" value="1"/>
</dbReference>
<dbReference type="CDD" id="cd01107">
    <property type="entry name" value="HTH_BmrR"/>
    <property type="match status" value="1"/>
</dbReference>
<evidence type="ECO:0000256" key="2">
    <source>
        <dbReference type="ARBA" id="ARBA00023015"/>
    </source>
</evidence>
<evidence type="ECO:0000256" key="1">
    <source>
        <dbReference type="ARBA" id="ARBA00022491"/>
    </source>
</evidence>
<dbReference type="Proteomes" id="UP000297253">
    <property type="component" value="Unassembled WGS sequence"/>
</dbReference>
<dbReference type="InterPro" id="IPR009061">
    <property type="entry name" value="DNA-bd_dom_put_sf"/>
</dbReference>
<dbReference type="PANTHER" id="PTHR30204">
    <property type="entry name" value="REDOX-CYCLING DRUG-SENSING TRANSCRIPTIONAL ACTIVATOR SOXR"/>
    <property type="match status" value="1"/>
</dbReference>
<dbReference type="AlphaFoldDB" id="A0A4Y9J9T5"/>
<keyword evidence="2" id="KW-0805">Transcription regulation</keyword>
<feature type="domain" description="HTH merR-type" evidence="6">
    <location>
        <begin position="1"/>
        <end position="74"/>
    </location>
</feature>
<evidence type="ECO:0000259" key="6">
    <source>
        <dbReference type="PROSITE" id="PS50937"/>
    </source>
</evidence>
<dbReference type="RefSeq" id="WP_135182438.1">
    <property type="nucleotide sequence ID" value="NZ_JADGKZ010000013.1"/>
</dbReference>
<evidence type="ECO:0000313" key="8">
    <source>
        <dbReference type="Proteomes" id="UP000297253"/>
    </source>
</evidence>
<protein>
    <submittedName>
        <fullName evidence="7">MerR family transcriptional regulator</fullName>
    </submittedName>
</protein>
<evidence type="ECO:0000256" key="5">
    <source>
        <dbReference type="SAM" id="Coils"/>
    </source>
</evidence>
<comment type="caution">
    <text evidence="7">The sequence shown here is derived from an EMBL/GenBank/DDBJ whole genome shotgun (WGS) entry which is preliminary data.</text>
</comment>
<gene>
    <name evidence="7" type="ORF">E4T82_08670</name>
</gene>
<dbReference type="STRING" id="1432788.BU202_08875"/>
<proteinExistence type="predicted"/>
<feature type="coiled-coil region" evidence="5">
    <location>
        <begin position="81"/>
        <end position="108"/>
    </location>
</feature>
<dbReference type="SUPFAM" id="SSF46955">
    <property type="entry name" value="Putative DNA-binding domain"/>
    <property type="match status" value="1"/>
</dbReference>
<name>A0A4Y9J9T5_9STRE</name>
<evidence type="ECO:0000256" key="3">
    <source>
        <dbReference type="ARBA" id="ARBA00023125"/>
    </source>
</evidence>
<dbReference type="SMART" id="SM00422">
    <property type="entry name" value="HTH_MERR"/>
    <property type="match status" value="1"/>
</dbReference>